<dbReference type="Gene3D" id="1.10.3720.10">
    <property type="entry name" value="MetI-like"/>
    <property type="match status" value="1"/>
</dbReference>
<dbReference type="PROSITE" id="PS50928">
    <property type="entry name" value="ABC_TM1"/>
    <property type="match status" value="1"/>
</dbReference>
<accession>A0A4Z1DXI1</accession>
<name>A0A4Z1DXI1_9MICO</name>
<dbReference type="Pfam" id="PF00528">
    <property type="entry name" value="BPD_transp_1"/>
    <property type="match status" value="1"/>
</dbReference>
<gene>
    <name evidence="12" type="ORF">SERN_1998</name>
</gene>
<evidence type="ECO:0000256" key="1">
    <source>
        <dbReference type="ARBA" id="ARBA00004651"/>
    </source>
</evidence>
<evidence type="ECO:0000256" key="10">
    <source>
        <dbReference type="SAM" id="MobiDB-lite"/>
    </source>
</evidence>
<dbReference type="InterPro" id="IPR050901">
    <property type="entry name" value="BP-dep_ABC_trans_perm"/>
</dbReference>
<evidence type="ECO:0000256" key="9">
    <source>
        <dbReference type="RuleBase" id="RU363032"/>
    </source>
</evidence>
<feature type="transmembrane region" description="Helical" evidence="9">
    <location>
        <begin position="225"/>
        <end position="250"/>
    </location>
</feature>
<feature type="region of interest" description="Disordered" evidence="10">
    <location>
        <begin position="1"/>
        <end position="35"/>
    </location>
</feature>
<evidence type="ECO:0000256" key="8">
    <source>
        <dbReference type="ARBA" id="ARBA00023136"/>
    </source>
</evidence>
<evidence type="ECO:0000259" key="11">
    <source>
        <dbReference type="PROSITE" id="PS50928"/>
    </source>
</evidence>
<protein>
    <submittedName>
        <fullName evidence="12">Maltose/maltodextrin ABC transporter, permease protein MalG</fullName>
    </submittedName>
</protein>
<keyword evidence="7 9" id="KW-1133">Transmembrane helix</keyword>
<feature type="transmembrane region" description="Helical" evidence="9">
    <location>
        <begin position="145"/>
        <end position="170"/>
    </location>
</feature>
<keyword evidence="4" id="KW-1003">Cell membrane</keyword>
<dbReference type="RefSeq" id="WP_135850005.1">
    <property type="nucleotide sequence ID" value="NZ_RHPJ01000003.1"/>
</dbReference>
<feature type="compositionally biased region" description="Low complexity" evidence="10">
    <location>
        <begin position="1"/>
        <end position="21"/>
    </location>
</feature>
<keyword evidence="5" id="KW-0762">Sugar transport</keyword>
<dbReference type="PANTHER" id="PTHR32243:SF50">
    <property type="entry name" value="MALTOSE_MALTODEXTRIN TRANSPORT SYSTEM PERMEASE PROTEIN MALG"/>
    <property type="match status" value="1"/>
</dbReference>
<dbReference type="AlphaFoldDB" id="A0A4Z1DXI1"/>
<dbReference type="GO" id="GO:0042956">
    <property type="term" value="P:maltodextrin transmembrane transport"/>
    <property type="evidence" value="ECO:0007669"/>
    <property type="project" value="TreeGrafter"/>
</dbReference>
<keyword evidence="6 9" id="KW-0812">Transmembrane</keyword>
<evidence type="ECO:0000256" key="4">
    <source>
        <dbReference type="ARBA" id="ARBA00022475"/>
    </source>
</evidence>
<dbReference type="InterPro" id="IPR035906">
    <property type="entry name" value="MetI-like_sf"/>
</dbReference>
<comment type="caution">
    <text evidence="12">The sequence shown here is derived from an EMBL/GenBank/DDBJ whole genome shotgun (WGS) entry which is preliminary data.</text>
</comment>
<feature type="domain" description="ABC transmembrane type-1" evidence="11">
    <location>
        <begin position="108"/>
        <end position="305"/>
    </location>
</feature>
<dbReference type="InterPro" id="IPR000515">
    <property type="entry name" value="MetI-like"/>
</dbReference>
<feature type="transmembrane region" description="Helical" evidence="9">
    <location>
        <begin position="50"/>
        <end position="68"/>
    </location>
</feature>
<keyword evidence="3 9" id="KW-0813">Transport</keyword>
<reference evidence="12 13" key="1">
    <citation type="submission" date="2018-11" db="EMBL/GenBank/DDBJ databases">
        <title>Complete genome sequencing of the Actinobacteria Serinibacter sp. K3-2.</title>
        <authorList>
            <person name="Rakitin A.L."/>
            <person name="Beletsky A.V."/>
            <person name="Mardanov A.V."/>
            <person name="Ravin N.V."/>
            <person name="Gromova A.S."/>
            <person name="Filippova S.N."/>
            <person name="Gal'Chenko V.F."/>
        </authorList>
    </citation>
    <scope>NUCLEOTIDE SEQUENCE [LARGE SCALE GENOMIC DNA]</scope>
    <source>
        <strain evidence="12 13">K3-2</strain>
    </source>
</reference>
<evidence type="ECO:0000313" key="12">
    <source>
        <dbReference type="EMBL" id="TGO04405.1"/>
    </source>
</evidence>
<evidence type="ECO:0000256" key="6">
    <source>
        <dbReference type="ARBA" id="ARBA00022692"/>
    </source>
</evidence>
<dbReference type="GO" id="GO:0005886">
    <property type="term" value="C:plasma membrane"/>
    <property type="evidence" value="ECO:0007669"/>
    <property type="project" value="UniProtKB-SubCell"/>
</dbReference>
<proteinExistence type="inferred from homology"/>
<dbReference type="OrthoDB" id="9794684at2"/>
<organism evidence="12 13">
    <name type="scientific">Serinibacter arcticus</name>
    <dbReference type="NCBI Taxonomy" id="1655435"/>
    <lineage>
        <taxon>Bacteria</taxon>
        <taxon>Bacillati</taxon>
        <taxon>Actinomycetota</taxon>
        <taxon>Actinomycetes</taxon>
        <taxon>Micrococcales</taxon>
        <taxon>Beutenbergiaceae</taxon>
        <taxon>Serinibacter</taxon>
    </lineage>
</organism>
<evidence type="ECO:0000256" key="5">
    <source>
        <dbReference type="ARBA" id="ARBA00022597"/>
    </source>
</evidence>
<dbReference type="EMBL" id="RHPJ01000003">
    <property type="protein sequence ID" value="TGO04405.1"/>
    <property type="molecule type" value="Genomic_DNA"/>
</dbReference>
<comment type="subcellular location">
    <subcellularLocation>
        <location evidence="1 9">Cell membrane</location>
        <topology evidence="1 9">Multi-pass membrane protein</topology>
    </subcellularLocation>
</comment>
<feature type="transmembrane region" description="Helical" evidence="9">
    <location>
        <begin position="284"/>
        <end position="305"/>
    </location>
</feature>
<dbReference type="Proteomes" id="UP000297318">
    <property type="component" value="Unassembled WGS sequence"/>
</dbReference>
<evidence type="ECO:0000256" key="2">
    <source>
        <dbReference type="ARBA" id="ARBA00009047"/>
    </source>
</evidence>
<dbReference type="SUPFAM" id="SSF161098">
    <property type="entry name" value="MetI-like"/>
    <property type="match status" value="1"/>
</dbReference>
<dbReference type="CDD" id="cd06261">
    <property type="entry name" value="TM_PBP2"/>
    <property type="match status" value="1"/>
</dbReference>
<evidence type="ECO:0000256" key="3">
    <source>
        <dbReference type="ARBA" id="ARBA00022448"/>
    </source>
</evidence>
<evidence type="ECO:0000256" key="7">
    <source>
        <dbReference type="ARBA" id="ARBA00022989"/>
    </source>
</evidence>
<comment type="similarity">
    <text evidence="2">Belongs to the binding-protein-dependent transport system permease family. MalFG subfamily.</text>
</comment>
<dbReference type="PANTHER" id="PTHR32243">
    <property type="entry name" value="MALTOSE TRANSPORT SYSTEM PERMEASE-RELATED"/>
    <property type="match status" value="1"/>
</dbReference>
<evidence type="ECO:0000313" key="13">
    <source>
        <dbReference type="Proteomes" id="UP000297318"/>
    </source>
</evidence>
<feature type="transmembrane region" description="Helical" evidence="9">
    <location>
        <begin position="182"/>
        <end position="204"/>
    </location>
</feature>
<keyword evidence="8 9" id="KW-0472">Membrane</keyword>
<feature type="transmembrane region" description="Helical" evidence="9">
    <location>
        <begin position="107"/>
        <end position="133"/>
    </location>
</feature>
<sequence length="320" mass="34619">MTSAPTPTAATVATTAVVKPSPRGRRRPPKGAPADRLTGARWWRTLSWRYLVGVVACIYAVIPILYIVSASLNPIGSVASTDLIPTVVSFANFEQLWNNPSRPFFRWALNTVVVALVVVVVQLIFSCFAAYAFSRFRFRGRRAGLLSLLLILMFPQILVTVALFQMFSIVGEVLPAFGLDTLPGYILIMLGGSLGQVYLIKGFFDTVPIELDEAAKIDGASHLQVFFRILLPLLQSILVISGLLVFVGVIGEFLLASIFLRSTDVKTIAVGMQGVLAADQSNNLGWFAAGSVVIAVPIILLFQYLQRYIVGGITAGAVKG</sequence>
<dbReference type="GO" id="GO:0015423">
    <property type="term" value="F:ABC-type maltose transporter activity"/>
    <property type="evidence" value="ECO:0007669"/>
    <property type="project" value="TreeGrafter"/>
</dbReference>
<keyword evidence="13" id="KW-1185">Reference proteome</keyword>